<evidence type="ECO:0000256" key="9">
    <source>
        <dbReference type="ARBA" id="ARBA00022694"/>
    </source>
</evidence>
<dbReference type="SUPFAM" id="SSF102114">
    <property type="entry name" value="Radical SAM enzymes"/>
    <property type="match status" value="1"/>
</dbReference>
<feature type="domain" description="Radical SAM core" evidence="17">
    <location>
        <begin position="157"/>
        <end position="387"/>
    </location>
</feature>
<name>A0A8J6E688_9EUKA</name>
<dbReference type="PROSITE" id="PS01278">
    <property type="entry name" value="MTTASE_RADICAL"/>
    <property type="match status" value="1"/>
</dbReference>
<dbReference type="CDD" id="cd01335">
    <property type="entry name" value="Radical_SAM"/>
    <property type="match status" value="1"/>
</dbReference>
<dbReference type="PROSITE" id="PS50926">
    <property type="entry name" value="TRAM"/>
    <property type="match status" value="1"/>
</dbReference>
<proteinExistence type="inferred from homology"/>
<accession>A0A8J6E688</accession>
<dbReference type="GO" id="GO:0005783">
    <property type="term" value="C:endoplasmic reticulum"/>
    <property type="evidence" value="ECO:0007669"/>
    <property type="project" value="TreeGrafter"/>
</dbReference>
<dbReference type="SMART" id="SM00729">
    <property type="entry name" value="Elp3"/>
    <property type="match status" value="1"/>
</dbReference>
<dbReference type="Gene3D" id="3.80.30.20">
    <property type="entry name" value="tm_1862 like domain"/>
    <property type="match status" value="1"/>
</dbReference>
<keyword evidence="10" id="KW-0479">Metal-binding</keyword>
<evidence type="ECO:0000313" key="18">
    <source>
        <dbReference type="EMBL" id="KAG9396802.1"/>
    </source>
</evidence>
<organism evidence="18 19">
    <name type="scientific">Carpediemonas membranifera</name>
    <dbReference type="NCBI Taxonomy" id="201153"/>
    <lineage>
        <taxon>Eukaryota</taxon>
        <taxon>Metamonada</taxon>
        <taxon>Carpediemonas-like organisms</taxon>
        <taxon>Carpediemonas</taxon>
    </lineage>
</organism>
<dbReference type="InterPro" id="IPR002792">
    <property type="entry name" value="TRAM_dom"/>
</dbReference>
<keyword evidence="7" id="KW-0808">Transferase</keyword>
<evidence type="ECO:0000256" key="3">
    <source>
        <dbReference type="ARBA" id="ARBA00008616"/>
    </source>
</evidence>
<dbReference type="GO" id="GO:0035598">
    <property type="term" value="F:tRNA (N(6)-L-threonylcarbamoyladenosine(37)-C(2))-methylthiotransferase activity"/>
    <property type="evidence" value="ECO:0007669"/>
    <property type="project" value="UniProtKB-EC"/>
</dbReference>
<evidence type="ECO:0000256" key="13">
    <source>
        <dbReference type="ARBA" id="ARBA00031213"/>
    </source>
</evidence>
<dbReference type="NCBIfam" id="TIGR00089">
    <property type="entry name" value="MiaB/RimO family radical SAM methylthiotransferase"/>
    <property type="match status" value="1"/>
</dbReference>
<keyword evidence="8" id="KW-0949">S-adenosyl-L-methionine</keyword>
<dbReference type="PROSITE" id="PS51449">
    <property type="entry name" value="MTTASE_N"/>
    <property type="match status" value="1"/>
</dbReference>
<evidence type="ECO:0000313" key="19">
    <source>
        <dbReference type="Proteomes" id="UP000717585"/>
    </source>
</evidence>
<dbReference type="InterPro" id="IPR023404">
    <property type="entry name" value="rSAM_horseshoe"/>
</dbReference>
<dbReference type="Pfam" id="PF04055">
    <property type="entry name" value="Radical_SAM"/>
    <property type="match status" value="1"/>
</dbReference>
<dbReference type="InterPro" id="IPR007197">
    <property type="entry name" value="rSAM"/>
</dbReference>
<dbReference type="OrthoDB" id="1730074at2759"/>
<comment type="caution">
    <text evidence="18">The sequence shown here is derived from an EMBL/GenBank/DDBJ whole genome shotgun (WGS) entry which is preliminary data.</text>
</comment>
<dbReference type="FunFam" id="3.80.30.20:FF:000002">
    <property type="entry name" value="threonylcarbamoyladenosine tRNA methylthiotransferase isoform X2"/>
    <property type="match status" value="1"/>
</dbReference>
<protein>
    <recommendedName>
        <fullName evidence="5">Threonylcarbamoyladenosine tRNA methylthiotransferase</fullName>
        <ecNumber evidence="4">2.8.4.5</ecNumber>
    </recommendedName>
    <alternativeName>
        <fullName evidence="13">tRNA-t(6)A37 methylthiotransferase</fullName>
    </alternativeName>
</protein>
<dbReference type="PANTHER" id="PTHR11918:SF45">
    <property type="entry name" value="THREONYLCARBAMOYLADENOSINE TRNA METHYLTHIOTRANSFERASE"/>
    <property type="match status" value="1"/>
</dbReference>
<gene>
    <name evidence="18" type="ORF">J8273_1845</name>
</gene>
<dbReference type="InterPro" id="IPR013848">
    <property type="entry name" value="Methylthiotransferase_N"/>
</dbReference>
<evidence type="ECO:0000256" key="5">
    <source>
        <dbReference type="ARBA" id="ARBA00018810"/>
    </source>
</evidence>
<dbReference type="PROSITE" id="PS51918">
    <property type="entry name" value="RADICAL_SAM"/>
    <property type="match status" value="1"/>
</dbReference>
<dbReference type="InterPro" id="IPR020612">
    <property type="entry name" value="Methylthiotransferase_CS"/>
</dbReference>
<evidence type="ECO:0000256" key="7">
    <source>
        <dbReference type="ARBA" id="ARBA00022679"/>
    </source>
</evidence>
<reference evidence="18" key="1">
    <citation type="submission" date="2021-05" db="EMBL/GenBank/DDBJ databases">
        <title>A free-living protist that lacks canonical eukaryotic 1 DNA replication and segregation systems.</title>
        <authorList>
            <person name="Salas-Leiva D.E."/>
            <person name="Tromer E.C."/>
            <person name="Curtis B.A."/>
            <person name="Jerlstrom-Hultqvist J."/>
            <person name="Kolisko M."/>
            <person name="Yi Z."/>
            <person name="Salas-Leiva J.S."/>
            <person name="Gallot-Lavallee L."/>
            <person name="Kops G.J.P.L."/>
            <person name="Archibald J.M."/>
            <person name="Simpson A.G.B."/>
            <person name="Roger A.J."/>
        </authorList>
    </citation>
    <scope>NUCLEOTIDE SEQUENCE</scope>
    <source>
        <strain evidence="18">BICM</strain>
    </source>
</reference>
<keyword evidence="9" id="KW-0819">tRNA processing</keyword>
<sequence>MTSAVESNGEVEKPAWKFFVKSWGCSSNFSDGEVMAGVLKSAGFELVPDWSEADVVVANSCTVVNPSELHFWTFVKQCVESNKSLVLAGCVLQAENRPLDAALPIWLRPFKAQIAVLGPRQLTTVAAAAAQLLTGECGTMPINLGDDGIPQAPPKIRGNCRVEIVPICYGCRGACTYCKTRFARGALKSKPIAQIVEEAKQAYPFTELWLTGQDTSAYGLDIDASVPQLIDALISALPDHIKIRIGMANPDHILPDLGNWTRMFMNHPQLYRFLHLPVQSGSNAVLKRMNRKYTAEQFEQLVDGLRAAVPDITIMTDVIAGFPGETDEDWVQTLALLTKLQLPFVNITRFYSRPHTPAAKMKQVDSKVTKRRTKELTGLDTRKATLDALVGHNMPVVVTDRAYKGSLMVGHTPCYIQVLLPLDEALLEAGATVQAEIVSAGAWSVEGRVIKQ</sequence>
<evidence type="ECO:0000256" key="8">
    <source>
        <dbReference type="ARBA" id="ARBA00022691"/>
    </source>
</evidence>
<keyword evidence="6" id="KW-0004">4Fe-4S</keyword>
<dbReference type="InterPro" id="IPR005839">
    <property type="entry name" value="Methylthiotransferase"/>
</dbReference>
<comment type="function">
    <text evidence="2">Catalyzes the methylthiolation of N6-threonylcarbamoyladenosine (t(6)A), leading to the formation of 2-methylthio-N6-threonylcarbamoyladenosine (ms(2)t(6)A) at position 37 in tRNAs that read codons beginning with adenine.</text>
</comment>
<dbReference type="AlphaFoldDB" id="A0A8J6E688"/>
<dbReference type="SFLD" id="SFLDS00029">
    <property type="entry name" value="Radical_SAM"/>
    <property type="match status" value="1"/>
</dbReference>
<dbReference type="EMBL" id="JAHDYR010000005">
    <property type="protein sequence ID" value="KAG9396802.1"/>
    <property type="molecule type" value="Genomic_DNA"/>
</dbReference>
<feature type="domain" description="TRAM" evidence="15">
    <location>
        <begin position="387"/>
        <end position="451"/>
    </location>
</feature>
<evidence type="ECO:0000256" key="6">
    <source>
        <dbReference type="ARBA" id="ARBA00022485"/>
    </source>
</evidence>
<dbReference type="Gene3D" id="3.40.50.12160">
    <property type="entry name" value="Methylthiotransferase, N-terminal domain"/>
    <property type="match status" value="1"/>
</dbReference>
<dbReference type="EC" id="2.8.4.5" evidence="4"/>
<evidence type="ECO:0000256" key="4">
    <source>
        <dbReference type="ARBA" id="ARBA00013273"/>
    </source>
</evidence>
<dbReference type="Pfam" id="PF00919">
    <property type="entry name" value="UPF0004"/>
    <property type="match status" value="1"/>
</dbReference>
<evidence type="ECO:0000256" key="12">
    <source>
        <dbReference type="ARBA" id="ARBA00023014"/>
    </source>
</evidence>
<evidence type="ECO:0000256" key="2">
    <source>
        <dbReference type="ARBA" id="ARBA00002399"/>
    </source>
</evidence>
<evidence type="ECO:0000259" key="15">
    <source>
        <dbReference type="PROSITE" id="PS50926"/>
    </source>
</evidence>
<dbReference type="GO" id="GO:0046872">
    <property type="term" value="F:metal ion binding"/>
    <property type="evidence" value="ECO:0007669"/>
    <property type="project" value="UniProtKB-KW"/>
</dbReference>
<evidence type="ECO:0000256" key="11">
    <source>
        <dbReference type="ARBA" id="ARBA00023004"/>
    </source>
</evidence>
<dbReference type="InterPro" id="IPR058240">
    <property type="entry name" value="rSAM_sf"/>
</dbReference>
<dbReference type="PANTHER" id="PTHR11918">
    <property type="entry name" value="RADICAL SAM PROTEINS"/>
    <property type="match status" value="1"/>
</dbReference>
<comment type="catalytic activity">
    <reaction evidence="14">
        <text>N(6)-L-threonylcarbamoyladenosine(37) in tRNA + (sulfur carrier)-SH + AH2 + 2 S-adenosyl-L-methionine = 2-methylsulfanyl-N(6)-L-threonylcarbamoyladenosine(37) in tRNA + (sulfur carrier)-H + 5'-deoxyadenosine + L-methionine + A + S-adenosyl-L-homocysteine + 2 H(+)</text>
        <dbReference type="Rhea" id="RHEA:37075"/>
        <dbReference type="Rhea" id="RHEA-COMP:10163"/>
        <dbReference type="Rhea" id="RHEA-COMP:11092"/>
        <dbReference type="Rhea" id="RHEA-COMP:14737"/>
        <dbReference type="Rhea" id="RHEA-COMP:14739"/>
        <dbReference type="ChEBI" id="CHEBI:13193"/>
        <dbReference type="ChEBI" id="CHEBI:15378"/>
        <dbReference type="ChEBI" id="CHEBI:17319"/>
        <dbReference type="ChEBI" id="CHEBI:17499"/>
        <dbReference type="ChEBI" id="CHEBI:29917"/>
        <dbReference type="ChEBI" id="CHEBI:57844"/>
        <dbReference type="ChEBI" id="CHEBI:57856"/>
        <dbReference type="ChEBI" id="CHEBI:59789"/>
        <dbReference type="ChEBI" id="CHEBI:64428"/>
        <dbReference type="ChEBI" id="CHEBI:74418"/>
        <dbReference type="ChEBI" id="CHEBI:74420"/>
        <dbReference type="EC" id="2.8.4.5"/>
    </reaction>
</comment>
<dbReference type="InterPro" id="IPR006638">
    <property type="entry name" value="Elp3/MiaA/NifB-like_rSAM"/>
</dbReference>
<keyword evidence="11" id="KW-0408">Iron</keyword>
<dbReference type="SFLD" id="SFLDG01082">
    <property type="entry name" value="B12-binding_domain_containing"/>
    <property type="match status" value="1"/>
</dbReference>
<keyword evidence="19" id="KW-1185">Reference proteome</keyword>
<comment type="cofactor">
    <cofactor evidence="1">
        <name>[4Fe-4S] cluster</name>
        <dbReference type="ChEBI" id="CHEBI:49883"/>
    </cofactor>
</comment>
<evidence type="ECO:0000256" key="1">
    <source>
        <dbReference type="ARBA" id="ARBA00001966"/>
    </source>
</evidence>
<evidence type="ECO:0000259" key="17">
    <source>
        <dbReference type="PROSITE" id="PS51918"/>
    </source>
</evidence>
<dbReference type="GO" id="GO:0051539">
    <property type="term" value="F:4 iron, 4 sulfur cluster binding"/>
    <property type="evidence" value="ECO:0007669"/>
    <property type="project" value="UniProtKB-KW"/>
</dbReference>
<keyword evidence="12" id="KW-0411">Iron-sulfur</keyword>
<dbReference type="InterPro" id="IPR038135">
    <property type="entry name" value="Methylthiotransferase_N_sf"/>
</dbReference>
<evidence type="ECO:0000259" key="16">
    <source>
        <dbReference type="PROSITE" id="PS51449"/>
    </source>
</evidence>
<evidence type="ECO:0000256" key="14">
    <source>
        <dbReference type="ARBA" id="ARBA00051661"/>
    </source>
</evidence>
<feature type="domain" description="MTTase N-terminal" evidence="16">
    <location>
        <begin position="16"/>
        <end position="134"/>
    </location>
</feature>
<dbReference type="InterPro" id="IPR006466">
    <property type="entry name" value="MiaB-like_arc_euk"/>
</dbReference>
<comment type="similarity">
    <text evidence="3">Belongs to the methylthiotransferase family. CDKAL1 subfamily.</text>
</comment>
<dbReference type="Proteomes" id="UP000717585">
    <property type="component" value="Unassembled WGS sequence"/>
</dbReference>
<evidence type="ECO:0000256" key="10">
    <source>
        <dbReference type="ARBA" id="ARBA00022723"/>
    </source>
</evidence>
<dbReference type="NCBIfam" id="TIGR01578">
    <property type="entry name" value="MiaB-like-B"/>
    <property type="match status" value="1"/>
</dbReference>